<dbReference type="Proteomes" id="UP001304300">
    <property type="component" value="Chromosome"/>
</dbReference>
<keyword evidence="2" id="KW-1185">Reference proteome</keyword>
<accession>A0AAQ3L841</accession>
<evidence type="ECO:0000313" key="2">
    <source>
        <dbReference type="Proteomes" id="UP001304300"/>
    </source>
</evidence>
<gene>
    <name evidence="1" type="ORF">RZN69_13605</name>
</gene>
<dbReference type="KEGG" id="puo:RZN69_13605"/>
<proteinExistence type="predicted"/>
<protein>
    <submittedName>
        <fullName evidence="1">Uncharacterized protein</fullName>
    </submittedName>
</protein>
<sequence length="100" mass="10708">MAEQKISNVSIDGLDGHGLILSGLVVAIEVRDKSWEGKSYKQLKATISNGSKSWFFTQSDTQGPLPEIKPFSVVRILVGNASTEKGNVTVQGDIFDGKAA</sequence>
<evidence type="ECO:0000313" key="1">
    <source>
        <dbReference type="EMBL" id="WOO39654.1"/>
    </source>
</evidence>
<organism evidence="1 2">
    <name type="scientific">Rubellicoccus peritrichatus</name>
    <dbReference type="NCBI Taxonomy" id="3080537"/>
    <lineage>
        <taxon>Bacteria</taxon>
        <taxon>Pseudomonadati</taxon>
        <taxon>Verrucomicrobiota</taxon>
        <taxon>Opitutia</taxon>
        <taxon>Puniceicoccales</taxon>
        <taxon>Cerasicoccaceae</taxon>
        <taxon>Rubellicoccus</taxon>
    </lineage>
</organism>
<name>A0AAQ3L841_9BACT</name>
<reference evidence="1 2" key="1">
    <citation type="submission" date="2023-10" db="EMBL/GenBank/DDBJ databases">
        <title>Rubellicoccus peritrichatus gen. nov., sp. nov., isolated from an algae of coral reef tank.</title>
        <authorList>
            <person name="Luo J."/>
        </authorList>
    </citation>
    <scope>NUCLEOTIDE SEQUENCE [LARGE SCALE GENOMIC DNA]</scope>
    <source>
        <strain evidence="1 2">CR14</strain>
    </source>
</reference>
<dbReference type="EMBL" id="CP136920">
    <property type="protein sequence ID" value="WOO39654.1"/>
    <property type="molecule type" value="Genomic_DNA"/>
</dbReference>
<dbReference type="RefSeq" id="WP_317831626.1">
    <property type="nucleotide sequence ID" value="NZ_CP136920.1"/>
</dbReference>
<dbReference type="AlphaFoldDB" id="A0AAQ3L841"/>